<proteinExistence type="predicted"/>
<feature type="region of interest" description="Disordered" evidence="1">
    <location>
        <begin position="262"/>
        <end position="291"/>
    </location>
</feature>
<accession>A0A9W9FGD9</accession>
<dbReference type="AlphaFoldDB" id="A0A9W9FGD9"/>
<evidence type="ECO:0000313" key="2">
    <source>
        <dbReference type="EMBL" id="KAJ5099634.1"/>
    </source>
</evidence>
<comment type="caution">
    <text evidence="2">The sequence shown here is derived from an EMBL/GenBank/DDBJ whole genome shotgun (WGS) entry which is preliminary data.</text>
</comment>
<evidence type="ECO:0000313" key="3">
    <source>
        <dbReference type="Proteomes" id="UP001149074"/>
    </source>
</evidence>
<name>A0A9W9FGD9_9EURO</name>
<dbReference type="Proteomes" id="UP001149074">
    <property type="component" value="Unassembled WGS sequence"/>
</dbReference>
<keyword evidence="3" id="KW-1185">Reference proteome</keyword>
<reference evidence="2" key="2">
    <citation type="journal article" date="2023" name="IMA Fungus">
        <title>Comparative genomic study of the Penicillium genus elucidates a diverse pangenome and 15 lateral gene transfer events.</title>
        <authorList>
            <person name="Petersen C."/>
            <person name="Sorensen T."/>
            <person name="Nielsen M.R."/>
            <person name="Sondergaard T.E."/>
            <person name="Sorensen J.L."/>
            <person name="Fitzpatrick D.A."/>
            <person name="Frisvad J.C."/>
            <person name="Nielsen K.L."/>
        </authorList>
    </citation>
    <scope>NUCLEOTIDE SEQUENCE</scope>
    <source>
        <strain evidence="2">IBT 30761</strain>
    </source>
</reference>
<evidence type="ECO:0008006" key="4">
    <source>
        <dbReference type="Google" id="ProtNLM"/>
    </source>
</evidence>
<gene>
    <name evidence="2" type="ORF">N7532_006635</name>
</gene>
<reference evidence="2" key="1">
    <citation type="submission" date="2022-11" db="EMBL/GenBank/DDBJ databases">
        <authorList>
            <person name="Petersen C."/>
        </authorList>
    </citation>
    <scope>NUCLEOTIDE SEQUENCE</scope>
    <source>
        <strain evidence="2">IBT 30761</strain>
    </source>
</reference>
<dbReference type="OrthoDB" id="3922101at2759"/>
<evidence type="ECO:0000256" key="1">
    <source>
        <dbReference type="SAM" id="MobiDB-lite"/>
    </source>
</evidence>
<dbReference type="RefSeq" id="XP_056475288.1">
    <property type="nucleotide sequence ID" value="XM_056619129.1"/>
</dbReference>
<dbReference type="EMBL" id="JAPQKI010000005">
    <property type="protein sequence ID" value="KAJ5099634.1"/>
    <property type="molecule type" value="Genomic_DNA"/>
</dbReference>
<sequence length="429" mass="48050">MESLRLELELPARHDLYSTFKGDSYSEPIPASAVLKLKSNEGEELSEPNKIRICLVQNLSTKDENHNNDNTHIMSRFCCQFLSKAPPRYSLTTRSCSIIESLTLRVPPVPTNRQVFDKKFKFPFYMPVVANIPGTTKTELGDITYHVVAFMTAKSGTSFCASQEISISRRILPEHNSIQHTRLYPKPSAIAKIHLSQNITESTGSTIAITAKLFPRGQPIPAERSTEIKFVAIREMRWRIEEVTSLLDGSRQISQPAFQVQTESEAMEEQSSTRVISSGSQRGYWGTPNNPLTKASQQINLSFIDIDFNVNLPRKEGFSSGIGLPSHGFDVPSPDTLPSPLQELFPSSAKGKTMMTVEHRLKLDVLTNEDTFHIKNEKLVDRKPLLVAINASFPLSVFEMAEVGVQDMMCQGNLPCYQDVAKSPPRYEI</sequence>
<dbReference type="GeneID" id="81358108"/>
<protein>
    <recommendedName>
        <fullName evidence="4">LDB19 N-terminal domain-containing protein</fullName>
    </recommendedName>
</protein>
<organism evidence="2 3">
    <name type="scientific">Penicillium argentinense</name>
    <dbReference type="NCBI Taxonomy" id="1131581"/>
    <lineage>
        <taxon>Eukaryota</taxon>
        <taxon>Fungi</taxon>
        <taxon>Dikarya</taxon>
        <taxon>Ascomycota</taxon>
        <taxon>Pezizomycotina</taxon>
        <taxon>Eurotiomycetes</taxon>
        <taxon>Eurotiomycetidae</taxon>
        <taxon>Eurotiales</taxon>
        <taxon>Aspergillaceae</taxon>
        <taxon>Penicillium</taxon>
    </lineage>
</organism>